<keyword evidence="3" id="KW-1185">Reference proteome</keyword>
<proteinExistence type="predicted"/>
<sequence>MEAALTQGCHNCAGYSADAIRVSISKFNQRVYPKPSFGYVGLGIWLDDAMFQLYIYLNSSFDGPDVTLDMRRTFINYSAIKMGLAMAWDLDLRKLILETHSEVVVQLIQGSQDQAGRNEAVIRDVGVLRQ</sequence>
<name>A0A2I0IXD8_PUNGR</name>
<dbReference type="GO" id="GO:0003676">
    <property type="term" value="F:nucleic acid binding"/>
    <property type="evidence" value="ECO:0007669"/>
    <property type="project" value="InterPro"/>
</dbReference>
<accession>A0A2I0IXD8</accession>
<dbReference type="GO" id="GO:0004523">
    <property type="term" value="F:RNA-DNA hybrid ribonuclease activity"/>
    <property type="evidence" value="ECO:0007669"/>
    <property type="project" value="InterPro"/>
</dbReference>
<feature type="domain" description="RNase H type-1" evidence="1">
    <location>
        <begin position="76"/>
        <end position="124"/>
    </location>
</feature>
<organism evidence="2 3">
    <name type="scientific">Punica granatum</name>
    <name type="common">Pomegranate</name>
    <dbReference type="NCBI Taxonomy" id="22663"/>
    <lineage>
        <taxon>Eukaryota</taxon>
        <taxon>Viridiplantae</taxon>
        <taxon>Streptophyta</taxon>
        <taxon>Embryophyta</taxon>
        <taxon>Tracheophyta</taxon>
        <taxon>Spermatophyta</taxon>
        <taxon>Magnoliopsida</taxon>
        <taxon>eudicotyledons</taxon>
        <taxon>Gunneridae</taxon>
        <taxon>Pentapetalae</taxon>
        <taxon>rosids</taxon>
        <taxon>malvids</taxon>
        <taxon>Myrtales</taxon>
        <taxon>Lythraceae</taxon>
        <taxon>Punica</taxon>
    </lineage>
</organism>
<gene>
    <name evidence="2" type="ORF">CRG98_031573</name>
</gene>
<dbReference type="InterPro" id="IPR002156">
    <property type="entry name" value="RNaseH_domain"/>
</dbReference>
<comment type="caution">
    <text evidence="2">The sequence shown here is derived from an EMBL/GenBank/DDBJ whole genome shotgun (WGS) entry which is preliminary data.</text>
</comment>
<dbReference type="AlphaFoldDB" id="A0A2I0IXD8"/>
<dbReference type="EMBL" id="PGOL01002437">
    <property type="protein sequence ID" value="PKI48056.1"/>
    <property type="molecule type" value="Genomic_DNA"/>
</dbReference>
<evidence type="ECO:0000259" key="1">
    <source>
        <dbReference type="Pfam" id="PF13456"/>
    </source>
</evidence>
<reference evidence="2 3" key="1">
    <citation type="submission" date="2017-11" db="EMBL/GenBank/DDBJ databases">
        <title>De-novo sequencing of pomegranate (Punica granatum L.) genome.</title>
        <authorList>
            <person name="Akparov Z."/>
            <person name="Amiraslanov A."/>
            <person name="Hajiyeva S."/>
            <person name="Abbasov M."/>
            <person name="Kaur K."/>
            <person name="Hamwieh A."/>
            <person name="Solovyev V."/>
            <person name="Salamov A."/>
            <person name="Braich B."/>
            <person name="Kosarev P."/>
            <person name="Mahmoud A."/>
            <person name="Hajiyev E."/>
            <person name="Babayeva S."/>
            <person name="Izzatullayeva V."/>
            <person name="Mammadov A."/>
            <person name="Mammadov A."/>
            <person name="Sharifova S."/>
            <person name="Ojaghi J."/>
            <person name="Eynullazada K."/>
            <person name="Bayramov B."/>
            <person name="Abdulazimova A."/>
            <person name="Shahmuradov I."/>
        </authorList>
    </citation>
    <scope>NUCLEOTIDE SEQUENCE [LARGE SCALE GENOMIC DNA]</scope>
    <source>
        <strain evidence="3">cv. AG2017</strain>
        <tissue evidence="2">Leaf</tissue>
    </source>
</reference>
<dbReference type="Proteomes" id="UP000233551">
    <property type="component" value="Unassembled WGS sequence"/>
</dbReference>
<evidence type="ECO:0000313" key="3">
    <source>
        <dbReference type="Proteomes" id="UP000233551"/>
    </source>
</evidence>
<dbReference type="Pfam" id="PF13456">
    <property type="entry name" value="RVT_3"/>
    <property type="match status" value="1"/>
</dbReference>
<protein>
    <recommendedName>
        <fullName evidence="1">RNase H type-1 domain-containing protein</fullName>
    </recommendedName>
</protein>
<evidence type="ECO:0000313" key="2">
    <source>
        <dbReference type="EMBL" id="PKI48056.1"/>
    </source>
</evidence>